<sequence length="184" mass="19837">MSIVKTAKGVQALEGKQGMPPRMRQLLILCNGKRSATELGQIFGADTPAQLQQLEAAGLISGVSKPVPAGGGNAPPPRAKNRSLAACKVYVLDLLQLQQSEGAGHVATTLRGSSNPQQMLELMLVTLDLILTRSGERYVERVAQRLFEIVPDEHLDILIHMAIDMQIPVLRAVAMPYQALLQPA</sequence>
<protein>
    <submittedName>
        <fullName evidence="1">Uncharacterized protein</fullName>
    </submittedName>
</protein>
<accession>A0A3M6QPP0</accession>
<dbReference type="EMBL" id="RDQO01000004">
    <property type="protein sequence ID" value="RMX04751.1"/>
    <property type="molecule type" value="Genomic_DNA"/>
</dbReference>
<evidence type="ECO:0000313" key="2">
    <source>
        <dbReference type="Proteomes" id="UP000278006"/>
    </source>
</evidence>
<dbReference type="Proteomes" id="UP000278006">
    <property type="component" value="Unassembled WGS sequence"/>
</dbReference>
<dbReference type="RefSeq" id="WP_130466491.1">
    <property type="nucleotide sequence ID" value="NZ_RDQO01000004.1"/>
</dbReference>
<organism evidence="1 2">
    <name type="scientific">Corticibacter populi</name>
    <dbReference type="NCBI Taxonomy" id="1550736"/>
    <lineage>
        <taxon>Bacteria</taxon>
        <taxon>Pseudomonadati</taxon>
        <taxon>Pseudomonadota</taxon>
        <taxon>Betaproteobacteria</taxon>
        <taxon>Burkholderiales</taxon>
        <taxon>Comamonadaceae</taxon>
        <taxon>Corticibacter</taxon>
    </lineage>
</organism>
<comment type="caution">
    <text evidence="1">The sequence shown here is derived from an EMBL/GenBank/DDBJ whole genome shotgun (WGS) entry which is preliminary data.</text>
</comment>
<keyword evidence="2" id="KW-1185">Reference proteome</keyword>
<gene>
    <name evidence="1" type="ORF">D8I35_12815</name>
</gene>
<dbReference type="OrthoDB" id="8965824at2"/>
<reference evidence="1 2" key="1">
    <citation type="submission" date="2018-10" db="EMBL/GenBank/DDBJ databases">
        <title>Draft genome of Cortibacter populi DSM10536.</title>
        <authorList>
            <person name="Bernier A.-M."/>
            <person name="Bernard K."/>
        </authorList>
    </citation>
    <scope>NUCLEOTIDE SEQUENCE [LARGE SCALE GENOMIC DNA]</scope>
    <source>
        <strain evidence="1 2">DSM 105136</strain>
    </source>
</reference>
<name>A0A3M6QPP0_9BURK</name>
<evidence type="ECO:0000313" key="1">
    <source>
        <dbReference type="EMBL" id="RMX04751.1"/>
    </source>
</evidence>
<dbReference type="AlphaFoldDB" id="A0A3M6QPP0"/>
<proteinExistence type="predicted"/>